<evidence type="ECO:0000256" key="9">
    <source>
        <dbReference type="ARBA" id="ARBA00023125"/>
    </source>
</evidence>
<evidence type="ECO:0000313" key="17">
    <source>
        <dbReference type="Proteomes" id="UP000261540"/>
    </source>
</evidence>
<feature type="domain" description="C2H2-type" evidence="15">
    <location>
        <begin position="720"/>
        <end position="743"/>
    </location>
</feature>
<dbReference type="GO" id="GO:0000978">
    <property type="term" value="F:RNA polymerase II cis-regulatory region sequence-specific DNA binding"/>
    <property type="evidence" value="ECO:0007669"/>
    <property type="project" value="TreeGrafter"/>
</dbReference>
<dbReference type="FunFam" id="3.30.160.60:FF:000100">
    <property type="entry name" value="Zinc finger 45-like"/>
    <property type="match status" value="1"/>
</dbReference>
<dbReference type="FunFam" id="3.30.160.60:FF:000966">
    <property type="entry name" value="ZFP90 zinc finger protein"/>
    <property type="match status" value="1"/>
</dbReference>
<evidence type="ECO:0000256" key="7">
    <source>
        <dbReference type="ARBA" id="ARBA00022833"/>
    </source>
</evidence>
<feature type="domain" description="C2H2-type" evidence="15">
    <location>
        <begin position="552"/>
        <end position="579"/>
    </location>
</feature>
<comment type="function">
    <text evidence="1">May be involved in transcriptional regulation.</text>
</comment>
<feature type="domain" description="C2H2-type" evidence="15">
    <location>
        <begin position="636"/>
        <end position="663"/>
    </location>
</feature>
<keyword evidence="14" id="KW-0732">Signal</keyword>
<feature type="domain" description="C2H2-type" evidence="15">
    <location>
        <begin position="466"/>
        <end position="493"/>
    </location>
</feature>
<comment type="subcellular location">
    <subcellularLocation>
        <location evidence="2">Nucleus</location>
    </subcellularLocation>
</comment>
<evidence type="ECO:0000256" key="3">
    <source>
        <dbReference type="ARBA" id="ARBA00006991"/>
    </source>
</evidence>
<evidence type="ECO:0000256" key="1">
    <source>
        <dbReference type="ARBA" id="ARBA00003767"/>
    </source>
</evidence>
<evidence type="ECO:0000256" key="2">
    <source>
        <dbReference type="ARBA" id="ARBA00004123"/>
    </source>
</evidence>
<dbReference type="SUPFAM" id="SSF57667">
    <property type="entry name" value="beta-beta-alpha zinc fingers"/>
    <property type="match status" value="8"/>
</dbReference>
<dbReference type="FunFam" id="3.30.160.60:FF:002005">
    <property type="entry name" value="Zinc finger protein 200"/>
    <property type="match status" value="2"/>
</dbReference>
<feature type="domain" description="C2H2-type" evidence="15">
    <location>
        <begin position="494"/>
        <end position="521"/>
    </location>
</feature>
<dbReference type="PROSITE" id="PS50157">
    <property type="entry name" value="ZINC_FINGER_C2H2_2"/>
    <property type="match status" value="14"/>
</dbReference>
<feature type="chain" id="PRO_5017428392" evidence="14">
    <location>
        <begin position="31"/>
        <end position="743"/>
    </location>
</feature>
<dbReference type="FunFam" id="3.30.160.60:FF:000358">
    <property type="entry name" value="zinc finger protein 24"/>
    <property type="match status" value="2"/>
</dbReference>
<dbReference type="FunFam" id="3.30.160.60:FF:000512">
    <property type="entry name" value="zinc finger protein 197 isoform X1"/>
    <property type="match status" value="1"/>
</dbReference>
<comment type="similarity">
    <text evidence="3">Belongs to the krueppel C2H2-type zinc-finger protein family.</text>
</comment>
<keyword evidence="7" id="KW-0862">Zinc</keyword>
<evidence type="ECO:0000313" key="16">
    <source>
        <dbReference type="Ensembl" id="ENSPKIP00000022703.1"/>
    </source>
</evidence>
<evidence type="ECO:0000256" key="10">
    <source>
        <dbReference type="ARBA" id="ARBA00023163"/>
    </source>
</evidence>
<dbReference type="Pfam" id="PF00096">
    <property type="entry name" value="zf-C2H2"/>
    <property type="match status" value="12"/>
</dbReference>
<evidence type="ECO:0000256" key="13">
    <source>
        <dbReference type="SAM" id="MobiDB-lite"/>
    </source>
</evidence>
<dbReference type="Proteomes" id="UP000261540">
    <property type="component" value="Unplaced"/>
</dbReference>
<dbReference type="Ensembl" id="ENSPKIT00000003373.1">
    <property type="protein sequence ID" value="ENSPKIP00000022703.1"/>
    <property type="gene ID" value="ENSPKIG00000006616.1"/>
</dbReference>
<dbReference type="Gene3D" id="3.30.160.60">
    <property type="entry name" value="Classic Zinc Finger"/>
    <property type="match status" value="14"/>
</dbReference>
<keyword evidence="10" id="KW-0804">Transcription</keyword>
<reference evidence="16" key="1">
    <citation type="submission" date="2025-08" db="UniProtKB">
        <authorList>
            <consortium name="Ensembl"/>
        </authorList>
    </citation>
    <scope>IDENTIFICATION</scope>
</reference>
<dbReference type="FunFam" id="3.30.160.60:FF:000765">
    <property type="entry name" value="Zinc finger 45-like"/>
    <property type="match status" value="1"/>
</dbReference>
<sequence>MGLVITPCDHVDFLHLKLLLYYVLTLQSAAVELDGMESVIIKDEIFEEDFGNTTLHKGQRINGSGPEDFNSDPTELLLEPQEYAQNGENPRKYTEQQSAQCIREELIENPELKDGNKFGEYSKKTQLASIMGILAQEAVNKICSLFSKDSAMVLFEVTETQNENEMVKTKVQTMDQGLRIVQGSAEEVEKCVNSLSVGIHVGSELRPAITEREGSPIISGNKDTESLQVEEENSTFQTVVMMDEFGEVKDRIESIIIKEEGLEECLESGVPDEGLNISVEGVVELCTEERHPIDHQEGEEGSSVSPSLAEGEHVEFLSTHSYFSIRKPLGGKDTQKSKNSLKMGARAERGKKQYNCTHCRKSFGRLIDLKAHRIIHAAEKPFTCTQCGKSFALKRSLKMHFLIHTGEKPFSCIECGKCFNQKSLLKQHQSIHKGERLFSCDICGKRFNRAYGLKKHQIVHTGERAFRCEICGKSFSIAGNLHRHKRIHTGDKPFTCPTCGKSFNQSNTLKAHQRIHTGEKPYSCITCGQSFNQKSRVKIHQRIHAEQVSGSCSCVVCGVSFGSMRSLKAHQQVHAGEKPYKCAVCGKSLISTNSLKMHQQIHTGEKPYSCTVCGKGFRVASYLKIHEQIHSGQKSFSCNQCGKSFTQQSSLKTHQNVHTGEKPFSCDICGKSFSILGNLTRHQRIHTGEKPFSCTLCGKSFNQGNSLKAHQQIHTGEKPYMCDKCGKSFSYLRNLKEHKCLYS</sequence>
<dbReference type="FunFam" id="3.30.160.60:FF:002343">
    <property type="entry name" value="Zinc finger protein 33A"/>
    <property type="match status" value="2"/>
</dbReference>
<keyword evidence="11" id="KW-0539">Nucleus</keyword>
<feature type="domain" description="C2H2-type" evidence="15">
    <location>
        <begin position="608"/>
        <end position="635"/>
    </location>
</feature>
<evidence type="ECO:0000256" key="12">
    <source>
        <dbReference type="PROSITE-ProRule" id="PRU00042"/>
    </source>
</evidence>
<dbReference type="PANTHER" id="PTHR24393:SF151">
    <property type="entry name" value="C2H2-TYPE DOMAIN-CONTAINING PROTEIN"/>
    <property type="match status" value="1"/>
</dbReference>
<evidence type="ECO:0000256" key="14">
    <source>
        <dbReference type="SAM" id="SignalP"/>
    </source>
</evidence>
<feature type="domain" description="C2H2-type" evidence="15">
    <location>
        <begin position="410"/>
        <end position="437"/>
    </location>
</feature>
<dbReference type="AlphaFoldDB" id="A0A3B3RWL0"/>
<keyword evidence="17" id="KW-1185">Reference proteome</keyword>
<dbReference type="GeneTree" id="ENSGT00940000162179"/>
<dbReference type="InterPro" id="IPR013087">
    <property type="entry name" value="Znf_C2H2_type"/>
</dbReference>
<keyword evidence="5" id="KW-0677">Repeat</keyword>
<feature type="domain" description="C2H2-type" evidence="15">
    <location>
        <begin position="438"/>
        <end position="465"/>
    </location>
</feature>
<dbReference type="PANTHER" id="PTHR24393">
    <property type="entry name" value="ZINC FINGER PROTEIN"/>
    <property type="match status" value="1"/>
</dbReference>
<dbReference type="InterPro" id="IPR036236">
    <property type="entry name" value="Znf_C2H2_sf"/>
</dbReference>
<keyword evidence="4" id="KW-0479">Metal-binding</keyword>
<name>A0A3B3RWL0_9TELE</name>
<feature type="domain" description="C2H2-type" evidence="15">
    <location>
        <begin position="382"/>
        <end position="409"/>
    </location>
</feature>
<evidence type="ECO:0000256" key="5">
    <source>
        <dbReference type="ARBA" id="ARBA00022737"/>
    </source>
</evidence>
<evidence type="ECO:0000259" key="15">
    <source>
        <dbReference type="PROSITE" id="PS50157"/>
    </source>
</evidence>
<evidence type="ECO:0000256" key="11">
    <source>
        <dbReference type="ARBA" id="ARBA00023242"/>
    </source>
</evidence>
<dbReference type="PROSITE" id="PS00028">
    <property type="entry name" value="ZINC_FINGER_C2H2_1"/>
    <property type="match status" value="13"/>
</dbReference>
<feature type="domain" description="C2H2-type" evidence="15">
    <location>
        <begin position="522"/>
        <end position="549"/>
    </location>
</feature>
<dbReference type="FunFam" id="3.30.160.60:FF:000478">
    <property type="entry name" value="Zinc finger protein 133"/>
    <property type="match status" value="1"/>
</dbReference>
<evidence type="ECO:0000256" key="8">
    <source>
        <dbReference type="ARBA" id="ARBA00023015"/>
    </source>
</evidence>
<reference evidence="16" key="2">
    <citation type="submission" date="2025-09" db="UniProtKB">
        <authorList>
            <consortium name="Ensembl"/>
        </authorList>
    </citation>
    <scope>IDENTIFICATION</scope>
</reference>
<dbReference type="GO" id="GO:0008270">
    <property type="term" value="F:zinc ion binding"/>
    <property type="evidence" value="ECO:0007669"/>
    <property type="project" value="UniProtKB-KW"/>
</dbReference>
<protein>
    <submittedName>
        <fullName evidence="16">Gastrula zinc finger protein XlCGF57.1-like</fullName>
    </submittedName>
</protein>
<dbReference type="FunFam" id="3.30.160.60:FF:002972">
    <property type="entry name" value="GM18664"/>
    <property type="match status" value="1"/>
</dbReference>
<dbReference type="GO" id="GO:0005634">
    <property type="term" value="C:nucleus"/>
    <property type="evidence" value="ECO:0007669"/>
    <property type="project" value="UniProtKB-SubCell"/>
</dbReference>
<evidence type="ECO:0000256" key="6">
    <source>
        <dbReference type="ARBA" id="ARBA00022771"/>
    </source>
</evidence>
<feature type="domain" description="C2H2-type" evidence="15">
    <location>
        <begin position="354"/>
        <end position="381"/>
    </location>
</feature>
<keyword evidence="6 12" id="KW-0863">Zinc-finger</keyword>
<feature type="region of interest" description="Disordered" evidence="13">
    <location>
        <begin position="290"/>
        <end position="309"/>
    </location>
</feature>
<organism evidence="16 17">
    <name type="scientific">Paramormyrops kingsleyae</name>
    <dbReference type="NCBI Taxonomy" id="1676925"/>
    <lineage>
        <taxon>Eukaryota</taxon>
        <taxon>Metazoa</taxon>
        <taxon>Chordata</taxon>
        <taxon>Craniata</taxon>
        <taxon>Vertebrata</taxon>
        <taxon>Euteleostomi</taxon>
        <taxon>Actinopterygii</taxon>
        <taxon>Neopterygii</taxon>
        <taxon>Teleostei</taxon>
        <taxon>Osteoglossocephala</taxon>
        <taxon>Osteoglossomorpha</taxon>
        <taxon>Osteoglossiformes</taxon>
        <taxon>Mormyridae</taxon>
        <taxon>Paramormyrops</taxon>
    </lineage>
</organism>
<feature type="signal peptide" evidence="14">
    <location>
        <begin position="1"/>
        <end position="30"/>
    </location>
</feature>
<accession>A0A3B3RWL0</accession>
<keyword evidence="8" id="KW-0805">Transcription regulation</keyword>
<feature type="domain" description="C2H2-type" evidence="15">
    <location>
        <begin position="664"/>
        <end position="691"/>
    </location>
</feature>
<keyword evidence="9" id="KW-0238">DNA-binding</keyword>
<evidence type="ECO:0000256" key="4">
    <source>
        <dbReference type="ARBA" id="ARBA00022723"/>
    </source>
</evidence>
<dbReference type="SMART" id="SM00355">
    <property type="entry name" value="ZnF_C2H2"/>
    <property type="match status" value="14"/>
</dbReference>
<proteinExistence type="inferred from homology"/>
<dbReference type="GO" id="GO:0001228">
    <property type="term" value="F:DNA-binding transcription activator activity, RNA polymerase II-specific"/>
    <property type="evidence" value="ECO:0007669"/>
    <property type="project" value="TreeGrafter"/>
</dbReference>
<dbReference type="FunFam" id="3.30.160.60:FF:000624">
    <property type="entry name" value="zinc finger protein 697"/>
    <property type="match status" value="1"/>
</dbReference>
<feature type="domain" description="C2H2-type" evidence="15">
    <location>
        <begin position="692"/>
        <end position="719"/>
    </location>
</feature>
<feature type="domain" description="C2H2-type" evidence="15">
    <location>
        <begin position="580"/>
        <end position="607"/>
    </location>
</feature>